<sequence length="86" mass="9849">MAKDEKTRTTVEIHNRTYTIIGTEPQNHIKLVASLVDQKMNEIQEANRQLDTTRLAVLTAVNTMNDYLKLKEEYASLLGAMKKKDN</sequence>
<feature type="coiled-coil region" evidence="10">
    <location>
        <begin position="29"/>
        <end position="56"/>
    </location>
</feature>
<dbReference type="GO" id="GO:0005829">
    <property type="term" value="C:cytosol"/>
    <property type="evidence" value="ECO:0007669"/>
    <property type="project" value="TreeGrafter"/>
</dbReference>
<name>A0A0L0QQ61_VIRPA</name>
<keyword evidence="4 11" id="KW-0132">Cell division</keyword>
<dbReference type="SUPFAM" id="SSF102829">
    <property type="entry name" value="Cell division protein ZapA-like"/>
    <property type="match status" value="1"/>
</dbReference>
<accession>A0A0L0QQ61</accession>
<evidence type="ECO:0000313" key="12">
    <source>
        <dbReference type="Proteomes" id="UP000036780"/>
    </source>
</evidence>
<keyword evidence="10" id="KW-0175">Coiled coil</keyword>
<evidence type="ECO:0000256" key="7">
    <source>
        <dbReference type="ARBA" id="ARBA00024910"/>
    </source>
</evidence>
<reference evidence="12" key="1">
    <citation type="submission" date="2015-07" db="EMBL/GenBank/DDBJ databases">
        <title>Fjat-10053 dsm26.</title>
        <authorList>
            <person name="Liu B."/>
            <person name="Wang J."/>
            <person name="Zhu Y."/>
            <person name="Liu G."/>
            <person name="Chen Q."/>
            <person name="Chen Z."/>
            <person name="Lan J."/>
            <person name="Che J."/>
            <person name="Ge C."/>
            <person name="Shi H."/>
            <person name="Pan Z."/>
            <person name="Liu X."/>
        </authorList>
    </citation>
    <scope>NUCLEOTIDE SEQUENCE [LARGE SCALE GENOMIC DNA]</scope>
    <source>
        <strain evidence="12">DSM 26</strain>
    </source>
</reference>
<comment type="function">
    <text evidence="7">Activator of cell division through the inhibition of FtsZ GTPase activity, therefore promoting FtsZ assembly into bundles of protofilaments necessary for the formation of the division Z ring. It is recruited early at mid-cell but it is not essential for cell division.</text>
</comment>
<dbReference type="RefSeq" id="WP_050353321.1">
    <property type="nucleotide sequence ID" value="NZ_BOSN01000009.1"/>
</dbReference>
<proteinExistence type="predicted"/>
<dbReference type="InterPro" id="IPR036192">
    <property type="entry name" value="Cell_div_ZapA-like_sf"/>
</dbReference>
<dbReference type="InterPro" id="IPR053712">
    <property type="entry name" value="Bac_CellDiv_Activator"/>
</dbReference>
<dbReference type="GO" id="GO:0000917">
    <property type="term" value="P:division septum assembly"/>
    <property type="evidence" value="ECO:0007669"/>
    <property type="project" value="UniProtKB-KW"/>
</dbReference>
<dbReference type="GeneID" id="66870032"/>
<gene>
    <name evidence="11" type="ORF">AFK71_20650</name>
</gene>
<evidence type="ECO:0000256" key="5">
    <source>
        <dbReference type="ARBA" id="ARBA00023210"/>
    </source>
</evidence>
<organism evidence="11 12">
    <name type="scientific">Virgibacillus pantothenticus</name>
    <dbReference type="NCBI Taxonomy" id="1473"/>
    <lineage>
        <taxon>Bacteria</taxon>
        <taxon>Bacillati</taxon>
        <taxon>Bacillota</taxon>
        <taxon>Bacilli</taxon>
        <taxon>Bacillales</taxon>
        <taxon>Bacillaceae</taxon>
        <taxon>Virgibacillus</taxon>
    </lineage>
</organism>
<evidence type="ECO:0000256" key="8">
    <source>
        <dbReference type="ARBA" id="ARBA00026068"/>
    </source>
</evidence>
<dbReference type="GO" id="GO:0032153">
    <property type="term" value="C:cell division site"/>
    <property type="evidence" value="ECO:0007669"/>
    <property type="project" value="TreeGrafter"/>
</dbReference>
<dbReference type="AlphaFoldDB" id="A0A0L0QQ61"/>
<evidence type="ECO:0000256" key="6">
    <source>
        <dbReference type="ARBA" id="ARBA00023306"/>
    </source>
</evidence>
<evidence type="ECO:0000256" key="10">
    <source>
        <dbReference type="SAM" id="Coils"/>
    </source>
</evidence>
<protein>
    <recommendedName>
        <fullName evidence="2">Cell division protein ZapA</fullName>
    </recommendedName>
    <alternativeName>
        <fullName evidence="9">Z ring-associated protein ZapA</fullName>
    </alternativeName>
</protein>
<dbReference type="GO" id="GO:0030428">
    <property type="term" value="C:cell septum"/>
    <property type="evidence" value="ECO:0007669"/>
    <property type="project" value="TreeGrafter"/>
</dbReference>
<evidence type="ECO:0000256" key="4">
    <source>
        <dbReference type="ARBA" id="ARBA00022618"/>
    </source>
</evidence>
<dbReference type="Gene3D" id="6.10.250.790">
    <property type="match status" value="1"/>
</dbReference>
<dbReference type="OrthoDB" id="9808604at2"/>
<dbReference type="PATRIC" id="fig|1473.5.peg.2899"/>
<keyword evidence="6" id="KW-0131">Cell cycle</keyword>
<dbReference type="PANTHER" id="PTHR34981">
    <property type="entry name" value="CELL DIVISION PROTEIN ZAPA"/>
    <property type="match status" value="1"/>
</dbReference>
<evidence type="ECO:0000313" key="11">
    <source>
        <dbReference type="EMBL" id="KNE20737.1"/>
    </source>
</evidence>
<evidence type="ECO:0000256" key="3">
    <source>
        <dbReference type="ARBA" id="ARBA00022490"/>
    </source>
</evidence>
<dbReference type="PANTHER" id="PTHR34981:SF1">
    <property type="entry name" value="CELL DIVISION PROTEIN ZAPA"/>
    <property type="match status" value="1"/>
</dbReference>
<comment type="subcellular location">
    <subcellularLocation>
        <location evidence="1">Cytoplasm</location>
    </subcellularLocation>
</comment>
<comment type="subunit">
    <text evidence="8">Homodimer. Interacts with FtsZ.</text>
</comment>
<dbReference type="Proteomes" id="UP000036780">
    <property type="component" value="Unassembled WGS sequence"/>
</dbReference>
<evidence type="ECO:0000256" key="1">
    <source>
        <dbReference type="ARBA" id="ARBA00004496"/>
    </source>
</evidence>
<dbReference type="NCBIfam" id="NF010724">
    <property type="entry name" value="PRK14126.1"/>
    <property type="match status" value="1"/>
</dbReference>
<comment type="caution">
    <text evidence="11">The sequence shown here is derived from an EMBL/GenBank/DDBJ whole genome shotgun (WGS) entry which is preliminary data.</text>
</comment>
<keyword evidence="3" id="KW-0963">Cytoplasm</keyword>
<keyword evidence="5" id="KW-0717">Septation</keyword>
<dbReference type="EMBL" id="LGTO01000007">
    <property type="protein sequence ID" value="KNE20737.1"/>
    <property type="molecule type" value="Genomic_DNA"/>
</dbReference>
<evidence type="ECO:0000256" key="2">
    <source>
        <dbReference type="ARBA" id="ARBA00015195"/>
    </source>
</evidence>
<evidence type="ECO:0000256" key="9">
    <source>
        <dbReference type="ARBA" id="ARBA00033158"/>
    </source>
</evidence>
<dbReference type="InterPro" id="IPR007838">
    <property type="entry name" value="Cell_div_ZapA-like"/>
</dbReference>
<dbReference type="Pfam" id="PF05164">
    <property type="entry name" value="ZapA"/>
    <property type="match status" value="1"/>
</dbReference>
<dbReference type="GO" id="GO:0043093">
    <property type="term" value="P:FtsZ-dependent cytokinesis"/>
    <property type="evidence" value="ECO:0007669"/>
    <property type="project" value="TreeGrafter"/>
</dbReference>
<keyword evidence="12" id="KW-1185">Reference proteome</keyword>
<dbReference type="GO" id="GO:0000921">
    <property type="term" value="P:septin ring assembly"/>
    <property type="evidence" value="ECO:0007669"/>
    <property type="project" value="TreeGrafter"/>
</dbReference>